<organism evidence="7 8">
    <name type="scientific">Rickenella mellea</name>
    <dbReference type="NCBI Taxonomy" id="50990"/>
    <lineage>
        <taxon>Eukaryota</taxon>
        <taxon>Fungi</taxon>
        <taxon>Dikarya</taxon>
        <taxon>Basidiomycota</taxon>
        <taxon>Agaricomycotina</taxon>
        <taxon>Agaricomycetes</taxon>
        <taxon>Hymenochaetales</taxon>
        <taxon>Rickenellaceae</taxon>
        <taxon>Rickenella</taxon>
    </lineage>
</organism>
<proteinExistence type="predicted"/>
<dbReference type="PROSITE" id="PS00463">
    <property type="entry name" value="ZN2_CY6_FUNGAL_1"/>
    <property type="match status" value="1"/>
</dbReference>
<dbReference type="OrthoDB" id="3347155at2759"/>
<dbReference type="Pfam" id="PF04082">
    <property type="entry name" value="Fungal_trans"/>
    <property type="match status" value="1"/>
</dbReference>
<comment type="subcellular location">
    <subcellularLocation>
        <location evidence="1">Nucleus</location>
    </subcellularLocation>
</comment>
<gene>
    <name evidence="7" type="ORF">BD410DRAFT_831020</name>
</gene>
<dbReference type="InterPro" id="IPR007219">
    <property type="entry name" value="XnlR_reg_dom"/>
</dbReference>
<dbReference type="Pfam" id="PF00172">
    <property type="entry name" value="Zn_clus"/>
    <property type="match status" value="1"/>
</dbReference>
<dbReference type="SUPFAM" id="SSF57701">
    <property type="entry name" value="Zn2/Cys6 DNA-binding domain"/>
    <property type="match status" value="1"/>
</dbReference>
<keyword evidence="2" id="KW-0479">Metal-binding</keyword>
<evidence type="ECO:0000256" key="1">
    <source>
        <dbReference type="ARBA" id="ARBA00004123"/>
    </source>
</evidence>
<dbReference type="GO" id="GO:0008270">
    <property type="term" value="F:zinc ion binding"/>
    <property type="evidence" value="ECO:0007669"/>
    <property type="project" value="InterPro"/>
</dbReference>
<evidence type="ECO:0000313" key="7">
    <source>
        <dbReference type="EMBL" id="TDL18165.1"/>
    </source>
</evidence>
<dbReference type="InterPro" id="IPR050613">
    <property type="entry name" value="Sec_Metabolite_Reg"/>
</dbReference>
<dbReference type="InterPro" id="IPR036864">
    <property type="entry name" value="Zn2-C6_fun-type_DNA-bd_sf"/>
</dbReference>
<evidence type="ECO:0000256" key="5">
    <source>
        <dbReference type="SAM" id="MobiDB-lite"/>
    </source>
</evidence>
<feature type="coiled-coil region" evidence="4">
    <location>
        <begin position="81"/>
        <end position="108"/>
    </location>
</feature>
<feature type="region of interest" description="Disordered" evidence="5">
    <location>
        <begin position="667"/>
        <end position="692"/>
    </location>
</feature>
<evidence type="ECO:0000256" key="3">
    <source>
        <dbReference type="ARBA" id="ARBA00023242"/>
    </source>
</evidence>
<protein>
    <recommendedName>
        <fullName evidence="6">Zn(2)-C6 fungal-type domain-containing protein</fullName>
    </recommendedName>
</protein>
<feature type="domain" description="Zn(2)-C6 fungal-type" evidence="6">
    <location>
        <begin position="37"/>
        <end position="68"/>
    </location>
</feature>
<keyword evidence="3" id="KW-0539">Nucleus</keyword>
<dbReference type="Proteomes" id="UP000294933">
    <property type="component" value="Unassembled WGS sequence"/>
</dbReference>
<accession>A0A4Y7PSL1</accession>
<dbReference type="EMBL" id="ML170211">
    <property type="protein sequence ID" value="TDL18165.1"/>
    <property type="molecule type" value="Genomic_DNA"/>
</dbReference>
<dbReference type="GO" id="GO:0006351">
    <property type="term" value="P:DNA-templated transcription"/>
    <property type="evidence" value="ECO:0007669"/>
    <property type="project" value="InterPro"/>
</dbReference>
<evidence type="ECO:0000259" key="6">
    <source>
        <dbReference type="PROSITE" id="PS50048"/>
    </source>
</evidence>
<name>A0A4Y7PSL1_9AGAM</name>
<dbReference type="CDD" id="cd00067">
    <property type="entry name" value="GAL4"/>
    <property type="match status" value="1"/>
</dbReference>
<keyword evidence="8" id="KW-1185">Reference proteome</keyword>
<dbReference type="PROSITE" id="PS50048">
    <property type="entry name" value="ZN2_CY6_FUNGAL_2"/>
    <property type="match status" value="1"/>
</dbReference>
<feature type="region of interest" description="Disordered" evidence="5">
    <location>
        <begin position="774"/>
        <end position="796"/>
    </location>
</feature>
<dbReference type="CDD" id="cd12148">
    <property type="entry name" value="fungal_TF_MHR"/>
    <property type="match status" value="1"/>
</dbReference>
<dbReference type="GO" id="GO:0000981">
    <property type="term" value="F:DNA-binding transcription factor activity, RNA polymerase II-specific"/>
    <property type="evidence" value="ECO:0007669"/>
    <property type="project" value="InterPro"/>
</dbReference>
<sequence length="864" mass="95812">MPRTIYVQEKRTSGRAGFSEELKQIDQELKRSRGEIACVECTRLKSKCDKTIPCSSCVRRGVPHLCPYSSLSNAKDTMSHTEALKIKLLEISERNRQLEDAIKILTADSPTRHPLLKDEPVSIKRGFSFNRGKDSAVNQPNDLADDFGTLTISDDGTSRFLGRTGGGESLIMSDLLGENDVSLPIASDGHPISTRSYRNAGNIHQAEERMPPYERATALCETYLQQASWFFRLVRRPQLIDELLNPIYRRMESTTSFPNNVNDDMYRHNLALLLSVFAMGALWDLTLPPYNEEAHTYYILSCSLVDLESDADSPSLTVVQTLCAMCSYYTQSGRIQSMDRPLAFLGYGSTVAAAIGLHRDPARWQLDDKAVQRRREVFWQLFMVMNWQGLKSGRPLVFTLPFIDTEMPDDLEQVLASDGTVQPGGWRWMYTFTKEILYEINAMSNRVGSVKYSDVIELDRKIHEFGVPQHLQARPNEYSWENDGPYVVMQRFLIISCRNTTFIELHRNYFAKALLECPNDPLSSQYASSFLSTYRASIAAIRNLRAHFNVCSDFLARVFLAWIHAFSALVVLGAVVIRGPTSGLAPAALIELTLGVSMFEQTAAAGAPWAKRSLTVLVGIREKALATYTRHRNGQPIVDKSVTEGSKGTHWVTKMDLFCIPSSATTRNQSGSVTYLSAPSPPSSSPSLASLPTTRNTAIDILAITPGSKSPEAYQKLSEQLTNPSPTFEESNSHSHISDYVSEQDIAAFLATISQPYSPVSISSTPTVQLSLPQNSELLPPPQAHHGSGDPFGSTNDTGDAYYSHGMQSASTMGFEMDAFGIPTMDTLGMFGMDVGMDESWSTLLQDSGFMLNTVDPPSPPSFQ</sequence>
<reference evidence="7 8" key="1">
    <citation type="submission" date="2018-06" db="EMBL/GenBank/DDBJ databases">
        <title>A transcriptomic atlas of mushroom development highlights an independent origin of complex multicellularity.</title>
        <authorList>
            <consortium name="DOE Joint Genome Institute"/>
            <person name="Krizsan K."/>
            <person name="Almasi E."/>
            <person name="Merenyi Z."/>
            <person name="Sahu N."/>
            <person name="Viragh M."/>
            <person name="Koszo T."/>
            <person name="Mondo S."/>
            <person name="Kiss B."/>
            <person name="Balint B."/>
            <person name="Kues U."/>
            <person name="Barry K."/>
            <person name="Hegedus J.C."/>
            <person name="Henrissat B."/>
            <person name="Johnson J."/>
            <person name="Lipzen A."/>
            <person name="Ohm R."/>
            <person name="Nagy I."/>
            <person name="Pangilinan J."/>
            <person name="Yan J."/>
            <person name="Xiong Y."/>
            <person name="Grigoriev I.V."/>
            <person name="Hibbett D.S."/>
            <person name="Nagy L.G."/>
        </authorList>
    </citation>
    <scope>NUCLEOTIDE SEQUENCE [LARGE SCALE GENOMIC DNA]</scope>
    <source>
        <strain evidence="7 8">SZMC22713</strain>
    </source>
</reference>
<dbReference type="GO" id="GO:0003677">
    <property type="term" value="F:DNA binding"/>
    <property type="evidence" value="ECO:0007669"/>
    <property type="project" value="InterPro"/>
</dbReference>
<dbReference type="InterPro" id="IPR001138">
    <property type="entry name" value="Zn2Cys6_DnaBD"/>
</dbReference>
<dbReference type="GO" id="GO:0005634">
    <property type="term" value="C:nucleus"/>
    <property type="evidence" value="ECO:0007669"/>
    <property type="project" value="UniProtKB-SubCell"/>
</dbReference>
<dbReference type="VEuPathDB" id="FungiDB:BD410DRAFT_831020"/>
<dbReference type="PANTHER" id="PTHR31001:SF56">
    <property type="entry name" value="ZN(2)-C6 FUNGAL-TYPE DOMAIN-CONTAINING PROTEIN"/>
    <property type="match status" value="1"/>
</dbReference>
<dbReference type="AlphaFoldDB" id="A0A4Y7PSL1"/>
<evidence type="ECO:0000256" key="4">
    <source>
        <dbReference type="SAM" id="Coils"/>
    </source>
</evidence>
<evidence type="ECO:0000313" key="8">
    <source>
        <dbReference type="Proteomes" id="UP000294933"/>
    </source>
</evidence>
<dbReference type="Gene3D" id="4.10.240.10">
    <property type="entry name" value="Zn(2)-C6 fungal-type DNA-binding domain"/>
    <property type="match status" value="1"/>
</dbReference>
<dbReference type="PANTHER" id="PTHR31001">
    <property type="entry name" value="UNCHARACTERIZED TRANSCRIPTIONAL REGULATORY PROTEIN"/>
    <property type="match status" value="1"/>
</dbReference>
<dbReference type="SMART" id="SM00066">
    <property type="entry name" value="GAL4"/>
    <property type="match status" value="1"/>
</dbReference>
<dbReference type="STRING" id="50990.A0A4Y7PSL1"/>
<evidence type="ECO:0000256" key="2">
    <source>
        <dbReference type="ARBA" id="ARBA00022723"/>
    </source>
</evidence>
<keyword evidence="4" id="KW-0175">Coiled coil</keyword>